<name>A0A2U9BWT0_SCOMX</name>
<feature type="region of interest" description="Disordered" evidence="1">
    <location>
        <begin position="38"/>
        <end position="68"/>
    </location>
</feature>
<proteinExistence type="predicted"/>
<feature type="compositionally biased region" description="Basic and acidic residues" evidence="1">
    <location>
        <begin position="45"/>
        <end position="64"/>
    </location>
</feature>
<dbReference type="Proteomes" id="UP000246464">
    <property type="component" value="Chromosome 9"/>
</dbReference>
<evidence type="ECO:0000313" key="3">
    <source>
        <dbReference type="Proteomes" id="UP000246464"/>
    </source>
</evidence>
<evidence type="ECO:0000256" key="1">
    <source>
        <dbReference type="SAM" id="MobiDB-lite"/>
    </source>
</evidence>
<keyword evidence="3" id="KW-1185">Reference proteome</keyword>
<protein>
    <submittedName>
        <fullName evidence="2">Uncharacterized protein</fullName>
    </submittedName>
</protein>
<sequence length="92" mass="10270">MKHSSTHVVNNNNKKIIFLIHIRYKTNKQLIQGCKNNKTQTALSGDEKRRAAAGDAERSSDNKSNELSGVKARLCDAVSLRRSAGHTRRKPV</sequence>
<gene>
    <name evidence="2" type="ORF">SMAX5B_019353</name>
</gene>
<dbReference type="AlphaFoldDB" id="A0A2U9BWT0"/>
<dbReference type="EMBL" id="CP026251">
    <property type="protein sequence ID" value="AWP07622.1"/>
    <property type="molecule type" value="Genomic_DNA"/>
</dbReference>
<reference evidence="2 3" key="1">
    <citation type="submission" date="2017-12" db="EMBL/GenBank/DDBJ databases">
        <title>Integrating genomic resources of turbot (Scophthalmus maximus) in depth evaluation of genetic and physical mapping variation across individuals.</title>
        <authorList>
            <person name="Martinez P."/>
        </authorList>
    </citation>
    <scope>NUCLEOTIDE SEQUENCE [LARGE SCALE GENOMIC DNA]</scope>
</reference>
<accession>A0A2U9BWT0</accession>
<organism evidence="2 3">
    <name type="scientific">Scophthalmus maximus</name>
    <name type="common">Turbot</name>
    <name type="synonym">Psetta maxima</name>
    <dbReference type="NCBI Taxonomy" id="52904"/>
    <lineage>
        <taxon>Eukaryota</taxon>
        <taxon>Metazoa</taxon>
        <taxon>Chordata</taxon>
        <taxon>Craniata</taxon>
        <taxon>Vertebrata</taxon>
        <taxon>Euteleostomi</taxon>
        <taxon>Actinopterygii</taxon>
        <taxon>Neopterygii</taxon>
        <taxon>Teleostei</taxon>
        <taxon>Neoteleostei</taxon>
        <taxon>Acanthomorphata</taxon>
        <taxon>Carangaria</taxon>
        <taxon>Pleuronectiformes</taxon>
        <taxon>Pleuronectoidei</taxon>
        <taxon>Scophthalmidae</taxon>
        <taxon>Scophthalmus</taxon>
    </lineage>
</organism>
<evidence type="ECO:0000313" key="2">
    <source>
        <dbReference type="EMBL" id="AWP07622.1"/>
    </source>
</evidence>